<evidence type="ECO:0000313" key="6">
    <source>
        <dbReference type="Proteomes" id="UP000324209"/>
    </source>
</evidence>
<evidence type="ECO:0000256" key="2">
    <source>
        <dbReference type="PROSITE-ProRule" id="PRU00335"/>
    </source>
</evidence>
<dbReference type="InterPro" id="IPR009057">
    <property type="entry name" value="Homeodomain-like_sf"/>
</dbReference>
<dbReference type="OrthoDB" id="355942at2"/>
<dbReference type="InterPro" id="IPR001647">
    <property type="entry name" value="HTH_TetR"/>
</dbReference>
<gene>
    <name evidence="5" type="ORF">EXM22_12940</name>
</gene>
<dbReference type="Proteomes" id="UP000324209">
    <property type="component" value="Chromosome"/>
</dbReference>
<keyword evidence="3" id="KW-0812">Transmembrane</keyword>
<keyword evidence="1 2" id="KW-0238">DNA-binding</keyword>
<dbReference type="AlphaFoldDB" id="A0A5C1QNQ2"/>
<dbReference type="GO" id="GO:0003677">
    <property type="term" value="F:DNA binding"/>
    <property type="evidence" value="ECO:0007669"/>
    <property type="project" value="UniProtKB-UniRule"/>
</dbReference>
<keyword evidence="3" id="KW-0472">Membrane</keyword>
<dbReference type="PANTHER" id="PTHR43479">
    <property type="entry name" value="ACREF/ENVCD OPERON REPRESSOR-RELATED"/>
    <property type="match status" value="1"/>
</dbReference>
<dbReference type="Pfam" id="PF00440">
    <property type="entry name" value="TetR_N"/>
    <property type="match status" value="2"/>
</dbReference>
<dbReference type="SUPFAM" id="SSF46689">
    <property type="entry name" value="Homeodomain-like"/>
    <property type="match status" value="2"/>
</dbReference>
<organism evidence="5 6">
    <name type="scientific">Oceanispirochaeta crateris</name>
    <dbReference type="NCBI Taxonomy" id="2518645"/>
    <lineage>
        <taxon>Bacteria</taxon>
        <taxon>Pseudomonadati</taxon>
        <taxon>Spirochaetota</taxon>
        <taxon>Spirochaetia</taxon>
        <taxon>Spirochaetales</taxon>
        <taxon>Spirochaetaceae</taxon>
        <taxon>Oceanispirochaeta</taxon>
    </lineage>
</organism>
<proteinExistence type="predicted"/>
<dbReference type="Gene3D" id="1.10.357.10">
    <property type="entry name" value="Tetracycline Repressor, domain 2"/>
    <property type="match status" value="2"/>
</dbReference>
<feature type="domain" description="HTH tetR-type" evidence="4">
    <location>
        <begin position="208"/>
        <end position="268"/>
    </location>
</feature>
<name>A0A5C1QNQ2_9SPIO</name>
<accession>A0A5C1QNQ2</accession>
<dbReference type="KEGG" id="ock:EXM22_12940"/>
<dbReference type="EMBL" id="CP036150">
    <property type="protein sequence ID" value="QEN08849.1"/>
    <property type="molecule type" value="Genomic_DNA"/>
</dbReference>
<evidence type="ECO:0000256" key="1">
    <source>
        <dbReference type="ARBA" id="ARBA00023125"/>
    </source>
</evidence>
<evidence type="ECO:0000259" key="4">
    <source>
        <dbReference type="PROSITE" id="PS50977"/>
    </source>
</evidence>
<evidence type="ECO:0000256" key="3">
    <source>
        <dbReference type="SAM" id="Phobius"/>
    </source>
</evidence>
<feature type="DNA-binding region" description="H-T-H motif" evidence="2">
    <location>
        <begin position="231"/>
        <end position="250"/>
    </location>
</feature>
<dbReference type="RefSeq" id="WP_149486928.1">
    <property type="nucleotide sequence ID" value="NZ_CP036150.1"/>
</dbReference>
<feature type="transmembrane region" description="Helical" evidence="3">
    <location>
        <begin position="137"/>
        <end position="155"/>
    </location>
</feature>
<evidence type="ECO:0000313" key="5">
    <source>
        <dbReference type="EMBL" id="QEN08849.1"/>
    </source>
</evidence>
<protein>
    <submittedName>
        <fullName evidence="5">TetR/AcrR family transcriptional regulator</fullName>
    </submittedName>
</protein>
<keyword evidence="6" id="KW-1185">Reference proteome</keyword>
<feature type="domain" description="HTH tetR-type" evidence="4">
    <location>
        <begin position="8"/>
        <end position="68"/>
    </location>
</feature>
<dbReference type="PANTHER" id="PTHR43479:SF11">
    <property type="entry name" value="ACREF_ENVCD OPERON REPRESSOR-RELATED"/>
    <property type="match status" value="1"/>
</dbReference>
<dbReference type="InterPro" id="IPR050624">
    <property type="entry name" value="HTH-type_Tx_Regulator"/>
</dbReference>
<dbReference type="PROSITE" id="PS50977">
    <property type="entry name" value="HTH_TETR_2"/>
    <property type="match status" value="2"/>
</dbReference>
<reference evidence="5 6" key="1">
    <citation type="submission" date="2019-02" db="EMBL/GenBank/DDBJ databases">
        <title>Complete Genome Sequence and Methylome Analysis of free living Spirochaetas.</title>
        <authorList>
            <person name="Fomenkov A."/>
            <person name="Dubinina G."/>
            <person name="Leshcheva N."/>
            <person name="Mikheeva N."/>
            <person name="Grabovich M."/>
            <person name="Vincze T."/>
            <person name="Roberts R.J."/>
        </authorList>
    </citation>
    <scope>NUCLEOTIDE SEQUENCE [LARGE SCALE GENOMIC DNA]</scope>
    <source>
        <strain evidence="5 6">K2</strain>
    </source>
</reference>
<dbReference type="PRINTS" id="PR00455">
    <property type="entry name" value="HTHTETR"/>
</dbReference>
<keyword evidence="3" id="KW-1133">Transmembrane helix</keyword>
<feature type="DNA-binding region" description="H-T-H motif" evidence="2">
    <location>
        <begin position="31"/>
        <end position="50"/>
    </location>
</feature>
<sequence>MKIEEKRRLKKIAIMEAALDVWFEDDYRTTSLSSLATHLKMTKQALYRYFKNKDDLLDSISDYVGSIEMLWFKEITQKLKTIPQNEKVRFFISDLSKNLTQGQRYLYFDSFNTLRLDQLSQGQNMEHLEEIRKSLNLPGKVLHLIILLCFFLWGWHDTQHLQKKRKNSQKIDLIMEIIEKGLATEQFRLSQKGSSFDENRNYMAFRDRIHKDNLVQAVTQVIRDKGFQGVTLELIAEKARISKSTLYNYFKNKDDMLTKTTNILVKEYMEYHSQLLSGRDNFEEKLLVHIEMQCALFPKNPQAFIIMKQFMSKDVFEKVDKPALQPGFLDFLKEGLEANKLKPILSAYEYQMIFSFFIFIERVVLKKEDEGPLTQELINWLRLLAYGIGQSKRTK</sequence>